<gene>
    <name evidence="1" type="ORF">SAMN04488024_10758</name>
</gene>
<organism evidence="1 2">
    <name type="scientific">Pedobacter soli</name>
    <dbReference type="NCBI Taxonomy" id="390242"/>
    <lineage>
        <taxon>Bacteria</taxon>
        <taxon>Pseudomonadati</taxon>
        <taxon>Bacteroidota</taxon>
        <taxon>Sphingobacteriia</taxon>
        <taxon>Sphingobacteriales</taxon>
        <taxon>Sphingobacteriaceae</taxon>
        <taxon>Pedobacter</taxon>
    </lineage>
</organism>
<dbReference type="RefSeq" id="WP_090770213.1">
    <property type="nucleotide sequence ID" value="NZ_FMZH01000007.1"/>
</dbReference>
<evidence type="ECO:0000313" key="1">
    <source>
        <dbReference type="EMBL" id="SDD66769.1"/>
    </source>
</evidence>
<keyword evidence="2" id="KW-1185">Reference proteome</keyword>
<evidence type="ECO:0000313" key="2">
    <source>
        <dbReference type="Proteomes" id="UP000199455"/>
    </source>
</evidence>
<name>A0A1G6WLX5_9SPHI</name>
<sequence length="225" mass="26392">MFYFTPTKKGLGAELWGTYDDLRTIYEVIGKFWSQEGYTEKSGFFTRDQILSGFAHEIRKAYEGQRLTREYSHFMPDPVPHFGCRLSWVHIIFSINAIRFNMRYFENNKMDLGLLLQIEYWIEESLRSFDAQGALSLIGYLNSNVDAANPYLYQYMRSINADYFALRGGKTAFRQLSKLFRRAAAGTDDYQAYHSFLTIEAQRLKCGIEELELSDDDLDYDKLIW</sequence>
<protein>
    <submittedName>
        <fullName evidence="1">Uncharacterized protein</fullName>
    </submittedName>
</protein>
<dbReference type="Proteomes" id="UP000199455">
    <property type="component" value="Unassembled WGS sequence"/>
</dbReference>
<dbReference type="Pfam" id="PF21845">
    <property type="entry name" value="DUF6904"/>
    <property type="match status" value="1"/>
</dbReference>
<dbReference type="AlphaFoldDB" id="A0A1G6WLX5"/>
<reference evidence="2" key="1">
    <citation type="submission" date="2016-10" db="EMBL/GenBank/DDBJ databases">
        <authorList>
            <person name="Varghese N."/>
            <person name="Submissions S."/>
        </authorList>
    </citation>
    <scope>NUCLEOTIDE SEQUENCE [LARGE SCALE GENOMIC DNA]</scope>
    <source>
        <strain evidence="2">DSM 18609</strain>
    </source>
</reference>
<dbReference type="EMBL" id="FMZH01000007">
    <property type="protein sequence ID" value="SDD66769.1"/>
    <property type="molecule type" value="Genomic_DNA"/>
</dbReference>
<accession>A0A1G6WLX5</accession>
<dbReference type="STRING" id="390242.SAMN04488024_10758"/>
<proteinExistence type="predicted"/>
<dbReference type="InterPro" id="IPR054199">
    <property type="entry name" value="DUF6904"/>
</dbReference>